<dbReference type="Pfam" id="PF13490">
    <property type="entry name" value="zf-HC2"/>
    <property type="match status" value="1"/>
</dbReference>
<evidence type="ECO:0000313" key="3">
    <source>
        <dbReference type="EMBL" id="CAB4643115.1"/>
    </source>
</evidence>
<evidence type="ECO:0000259" key="1">
    <source>
        <dbReference type="Pfam" id="PF13490"/>
    </source>
</evidence>
<evidence type="ECO:0000313" key="2">
    <source>
        <dbReference type="EMBL" id="CAB4551096.1"/>
    </source>
</evidence>
<dbReference type="EMBL" id="CAEZWE010000005">
    <property type="protein sequence ID" value="CAB4643115.1"/>
    <property type="molecule type" value="Genomic_DNA"/>
</dbReference>
<dbReference type="AlphaFoldDB" id="A0A6J6CIG0"/>
<dbReference type="EMBL" id="CAEZTC010000011">
    <property type="protein sequence ID" value="CAB4551096.1"/>
    <property type="molecule type" value="Genomic_DNA"/>
</dbReference>
<proteinExistence type="predicted"/>
<gene>
    <name evidence="2" type="ORF">UFOPK1572_00171</name>
    <name evidence="3" type="ORF">UFOPK2169_00256</name>
</gene>
<name>A0A6J6CIG0_9ZZZZ</name>
<sequence>MADCQETLQELERFLDSELPPGRSEQILSHLKVCSDCQGAFEFHAELRIAIRTKATSDELPEGFLDRLKSCFGDEILGQDASA</sequence>
<reference evidence="2" key="1">
    <citation type="submission" date="2020-05" db="EMBL/GenBank/DDBJ databases">
        <authorList>
            <person name="Chiriac C."/>
            <person name="Salcher M."/>
            <person name="Ghai R."/>
            <person name="Kavagutti S V."/>
        </authorList>
    </citation>
    <scope>NUCLEOTIDE SEQUENCE</scope>
</reference>
<protein>
    <submittedName>
        <fullName evidence="2">Unannotated protein</fullName>
    </submittedName>
</protein>
<dbReference type="InterPro" id="IPR027383">
    <property type="entry name" value="Znf_put"/>
</dbReference>
<accession>A0A6J6CIG0</accession>
<organism evidence="2">
    <name type="scientific">freshwater metagenome</name>
    <dbReference type="NCBI Taxonomy" id="449393"/>
    <lineage>
        <taxon>unclassified sequences</taxon>
        <taxon>metagenomes</taxon>
        <taxon>ecological metagenomes</taxon>
    </lineage>
</organism>
<feature type="domain" description="Putative zinc-finger" evidence="1">
    <location>
        <begin position="4"/>
        <end position="38"/>
    </location>
</feature>